<gene>
    <name evidence="2" type="ORF">DRB17_09480</name>
</gene>
<dbReference type="GO" id="GO:0005886">
    <property type="term" value="C:plasma membrane"/>
    <property type="evidence" value="ECO:0007669"/>
    <property type="project" value="UniProtKB-SubCell"/>
</dbReference>
<feature type="transmembrane region" description="Helical" evidence="1">
    <location>
        <begin position="175"/>
        <end position="202"/>
    </location>
</feature>
<organism evidence="2 3">
    <name type="scientific">Ferruginivarius sediminum</name>
    <dbReference type="NCBI Taxonomy" id="2661937"/>
    <lineage>
        <taxon>Bacteria</taxon>
        <taxon>Pseudomonadati</taxon>
        <taxon>Pseudomonadota</taxon>
        <taxon>Alphaproteobacteria</taxon>
        <taxon>Rhodospirillales</taxon>
        <taxon>Rhodospirillaceae</taxon>
        <taxon>Ferruginivarius</taxon>
    </lineage>
</organism>
<dbReference type="AlphaFoldDB" id="A0A369T9Q0"/>
<reference evidence="2 3" key="1">
    <citation type="submission" date="2018-07" db="EMBL/GenBank/DDBJ databases">
        <title>Venubactetium sediminum gen. nov., sp. nov., isolated from a marine solar saltern.</title>
        <authorList>
            <person name="Wang S."/>
        </authorList>
    </citation>
    <scope>NUCLEOTIDE SEQUENCE [LARGE SCALE GENOMIC DNA]</scope>
    <source>
        <strain evidence="2 3">WD2A32</strain>
    </source>
</reference>
<evidence type="ECO:0000256" key="1">
    <source>
        <dbReference type="SAM" id="Phobius"/>
    </source>
</evidence>
<keyword evidence="1" id="KW-1133">Transmembrane helix</keyword>
<feature type="transmembrane region" description="Helical" evidence="1">
    <location>
        <begin position="141"/>
        <end position="163"/>
    </location>
</feature>
<dbReference type="RefSeq" id="WP_114581959.1">
    <property type="nucleotide sequence ID" value="NZ_QPMH01000007.1"/>
</dbReference>
<name>A0A369T9Q0_9PROT</name>
<proteinExistence type="predicted"/>
<evidence type="ECO:0000313" key="3">
    <source>
        <dbReference type="Proteomes" id="UP000253941"/>
    </source>
</evidence>
<feature type="transmembrane region" description="Helical" evidence="1">
    <location>
        <begin position="105"/>
        <end position="129"/>
    </location>
</feature>
<dbReference type="Pfam" id="PF12679">
    <property type="entry name" value="ABC2_membrane_2"/>
    <property type="match status" value="1"/>
</dbReference>
<sequence length="274" mass="28090">MTAVLAIACKELRTSLRNRWVIAATLLLMGLALALAWLGSAPVGEVKVDRLTVTVVSLTSLSVFLIPLVALLISYDAVVGEVARGTMLLMLAYPVERWQVVAGKFLGHLAVIAIAAVVGYGVAGGAVYLAGAGGTAGIPAFAWLIASTVLLGACFVALGYLASTLVRERATAAGVALGIWLVMVVVYDLALLGVLVGAEGVISQQAFSLLLMLNPADAFRMFNLVGSESASMIAGMAGAAGGAAPTRGVLAAVLLAWAVVPLGLAMLAFRRRDV</sequence>
<dbReference type="Proteomes" id="UP000253941">
    <property type="component" value="Unassembled WGS sequence"/>
</dbReference>
<feature type="transmembrane region" description="Helical" evidence="1">
    <location>
        <begin position="51"/>
        <end position="75"/>
    </location>
</feature>
<dbReference type="PANTHER" id="PTHR43471">
    <property type="entry name" value="ABC TRANSPORTER PERMEASE"/>
    <property type="match status" value="1"/>
</dbReference>
<dbReference type="PANTHER" id="PTHR43471:SF1">
    <property type="entry name" value="ABC TRANSPORTER PERMEASE PROTEIN NOSY-RELATED"/>
    <property type="match status" value="1"/>
</dbReference>
<accession>A0A369T9Q0</accession>
<comment type="caution">
    <text evidence="2">The sequence shown here is derived from an EMBL/GenBank/DDBJ whole genome shotgun (WGS) entry which is preliminary data.</text>
</comment>
<feature type="transmembrane region" description="Helical" evidence="1">
    <location>
        <begin position="20"/>
        <end position="39"/>
    </location>
</feature>
<protein>
    <submittedName>
        <fullName evidence="2">ABC transporter permease</fullName>
    </submittedName>
</protein>
<evidence type="ECO:0000313" key="2">
    <source>
        <dbReference type="EMBL" id="RDD62061.1"/>
    </source>
</evidence>
<dbReference type="EMBL" id="QPMH01000007">
    <property type="protein sequence ID" value="RDD62061.1"/>
    <property type="molecule type" value="Genomic_DNA"/>
</dbReference>
<keyword evidence="1" id="KW-0812">Transmembrane</keyword>
<feature type="transmembrane region" description="Helical" evidence="1">
    <location>
        <begin position="249"/>
        <end position="269"/>
    </location>
</feature>
<dbReference type="GO" id="GO:0140359">
    <property type="term" value="F:ABC-type transporter activity"/>
    <property type="evidence" value="ECO:0007669"/>
    <property type="project" value="InterPro"/>
</dbReference>
<keyword evidence="1" id="KW-0472">Membrane</keyword>
<keyword evidence="3" id="KW-1185">Reference proteome</keyword>